<dbReference type="GeneID" id="81427649"/>
<dbReference type="SUPFAM" id="SSF52540">
    <property type="entry name" value="P-loop containing nucleoside triphosphate hydrolases"/>
    <property type="match status" value="1"/>
</dbReference>
<organism evidence="1 2">
    <name type="scientific">Penicillium canariense</name>
    <dbReference type="NCBI Taxonomy" id="189055"/>
    <lineage>
        <taxon>Eukaryota</taxon>
        <taxon>Fungi</taxon>
        <taxon>Dikarya</taxon>
        <taxon>Ascomycota</taxon>
        <taxon>Pezizomycotina</taxon>
        <taxon>Eurotiomycetes</taxon>
        <taxon>Eurotiomycetidae</taxon>
        <taxon>Eurotiales</taxon>
        <taxon>Aspergillaceae</taxon>
        <taxon>Penicillium</taxon>
    </lineage>
</organism>
<dbReference type="RefSeq" id="XP_056544028.1">
    <property type="nucleotide sequence ID" value="XM_056688473.1"/>
</dbReference>
<dbReference type="InterPro" id="IPR027417">
    <property type="entry name" value="P-loop_NTPase"/>
</dbReference>
<dbReference type="Proteomes" id="UP001149163">
    <property type="component" value="Unassembled WGS sequence"/>
</dbReference>
<evidence type="ECO:0000313" key="2">
    <source>
        <dbReference type="Proteomes" id="UP001149163"/>
    </source>
</evidence>
<proteinExistence type="predicted"/>
<dbReference type="OrthoDB" id="4485069at2759"/>
<protein>
    <submittedName>
        <fullName evidence="1">Uncharacterized protein</fullName>
    </submittedName>
</protein>
<gene>
    <name evidence="1" type="ORF">N7482_006348</name>
</gene>
<reference evidence="1" key="2">
    <citation type="journal article" date="2023" name="IMA Fungus">
        <title>Comparative genomic study of the Penicillium genus elucidates a diverse pangenome and 15 lateral gene transfer events.</title>
        <authorList>
            <person name="Petersen C."/>
            <person name="Sorensen T."/>
            <person name="Nielsen M.R."/>
            <person name="Sondergaard T.E."/>
            <person name="Sorensen J.L."/>
            <person name="Fitzpatrick D.A."/>
            <person name="Frisvad J.C."/>
            <person name="Nielsen K.L."/>
        </authorList>
    </citation>
    <scope>NUCLEOTIDE SEQUENCE</scope>
    <source>
        <strain evidence="1">IBT 26290</strain>
    </source>
</reference>
<accession>A0A9W9I9V0</accession>
<name>A0A9W9I9V0_9EURO</name>
<keyword evidence="2" id="KW-1185">Reference proteome</keyword>
<comment type="caution">
    <text evidence="1">The sequence shown here is derived from an EMBL/GenBank/DDBJ whole genome shotgun (WGS) entry which is preliminary data.</text>
</comment>
<reference evidence="1" key="1">
    <citation type="submission" date="2022-11" db="EMBL/GenBank/DDBJ databases">
        <authorList>
            <person name="Petersen C."/>
        </authorList>
    </citation>
    <scope>NUCLEOTIDE SEQUENCE</scope>
    <source>
        <strain evidence="1">IBT 26290</strain>
    </source>
</reference>
<sequence>MKLFPPGKDVKLALVGDARVGKNIGTITIDVWDISGSRSTPYDRAEWLQFNDAATIMVNPAQKSTFDNAASRYREILSAQRDATKLPVLVYAGKAYPRDEQSEVDLEKITWPDEIGAVQFYHNPYLDEPQSVGAMMEADHCYNRPFEWIHKRLREIPMCIS</sequence>
<dbReference type="EMBL" id="JAPQKN010000003">
    <property type="protein sequence ID" value="KAJ5167567.1"/>
    <property type="molecule type" value="Genomic_DNA"/>
</dbReference>
<evidence type="ECO:0000313" key="1">
    <source>
        <dbReference type="EMBL" id="KAJ5167567.1"/>
    </source>
</evidence>
<dbReference type="Gene3D" id="3.40.50.300">
    <property type="entry name" value="P-loop containing nucleotide triphosphate hydrolases"/>
    <property type="match status" value="1"/>
</dbReference>
<dbReference type="AlphaFoldDB" id="A0A9W9I9V0"/>